<comment type="pathway">
    <text evidence="1">Secondary metabolite biosynthesis; hopanoid biosynthesis.</text>
</comment>
<evidence type="ECO:0000256" key="2">
    <source>
        <dbReference type="ARBA" id="ARBA00009755"/>
    </source>
</evidence>
<dbReference type="PANTHER" id="PTHR11764">
    <property type="entry name" value="TERPENE CYCLASE/MUTASE FAMILY MEMBER"/>
    <property type="match status" value="1"/>
</dbReference>
<evidence type="ECO:0000313" key="5">
    <source>
        <dbReference type="EMBL" id="SEJ88643.1"/>
    </source>
</evidence>
<feature type="domain" description="Squalene cyclase C-terminal" evidence="4">
    <location>
        <begin position="2"/>
        <end position="131"/>
    </location>
</feature>
<accession>A0A1H7CFR9</accession>
<dbReference type="PANTHER" id="PTHR11764:SF20">
    <property type="entry name" value="LANOSTEROL SYNTHASE"/>
    <property type="match status" value="1"/>
</dbReference>
<keyword evidence="6" id="KW-1185">Reference proteome</keyword>
<dbReference type="InterPro" id="IPR032696">
    <property type="entry name" value="SQ_cyclase_C"/>
</dbReference>
<gene>
    <name evidence="5" type="ORF">SAMN05192539_10227</name>
</gene>
<dbReference type="UniPathway" id="UPA00337"/>
<name>A0A1H7CFR9_9BURK</name>
<dbReference type="AlphaFoldDB" id="A0A1H7CFR9"/>
<reference evidence="6" key="1">
    <citation type="submission" date="2016-10" db="EMBL/GenBank/DDBJ databases">
        <authorList>
            <person name="Varghese N."/>
            <person name="Submissions S."/>
        </authorList>
    </citation>
    <scope>NUCLEOTIDE SEQUENCE [LARGE SCALE GENOMIC DNA]</scope>
    <source>
        <strain evidence="6">LMG 26031</strain>
    </source>
</reference>
<evidence type="ECO:0000259" key="4">
    <source>
        <dbReference type="Pfam" id="PF13243"/>
    </source>
</evidence>
<dbReference type="Pfam" id="PF13243">
    <property type="entry name" value="SQHop_cyclase_C"/>
    <property type="match status" value="1"/>
</dbReference>
<comment type="similarity">
    <text evidence="2">Belongs to the terpene cyclase/mutase family.</text>
</comment>
<dbReference type="STRING" id="667676.SAMN05192539_10227"/>
<dbReference type="InterPro" id="IPR008930">
    <property type="entry name" value="Terpenoid_cyclase/PrenylTrfase"/>
</dbReference>
<protein>
    <submittedName>
        <fullName evidence="5">Squalene-hopene/tetraprenyl-beta-curcumene cyclase</fullName>
    </submittedName>
</protein>
<dbReference type="SUPFAM" id="SSF48239">
    <property type="entry name" value="Terpenoid cyclases/Protein prenyltransferases"/>
    <property type="match status" value="1"/>
</dbReference>
<dbReference type="GO" id="GO:0016866">
    <property type="term" value="F:intramolecular transferase activity"/>
    <property type="evidence" value="ECO:0007669"/>
    <property type="project" value="InterPro"/>
</dbReference>
<evidence type="ECO:0000313" key="6">
    <source>
        <dbReference type="Proteomes" id="UP000198866"/>
    </source>
</evidence>
<dbReference type="Proteomes" id="UP000198866">
    <property type="component" value="Unassembled WGS sequence"/>
</dbReference>
<dbReference type="GO" id="GO:0016104">
    <property type="term" value="P:triterpenoid biosynthetic process"/>
    <property type="evidence" value="ECO:0007669"/>
    <property type="project" value="InterPro"/>
</dbReference>
<dbReference type="EMBL" id="FNYE01000022">
    <property type="protein sequence ID" value="SEJ88643.1"/>
    <property type="molecule type" value="Genomic_DNA"/>
</dbReference>
<keyword evidence="3" id="KW-0677">Repeat</keyword>
<sequence>MLAGLALAGEDPSQPYIARSLARLHARQNADGGWEKPIIVTSIRGSRVAGTNGGESTSNCKAWALLAQMAFGDCESESVRRGIAYLLSVQQADGFWWHRSHNAPGFPRIYYLKYHGYTAYFPLWALARYRRLAGGLSLKE</sequence>
<dbReference type="GO" id="GO:0005811">
    <property type="term" value="C:lipid droplet"/>
    <property type="evidence" value="ECO:0007669"/>
    <property type="project" value="InterPro"/>
</dbReference>
<dbReference type="InterPro" id="IPR018333">
    <property type="entry name" value="Squalene_cyclase"/>
</dbReference>
<dbReference type="Gene3D" id="1.50.10.20">
    <property type="match status" value="1"/>
</dbReference>
<proteinExistence type="inferred from homology"/>
<evidence type="ECO:0000256" key="1">
    <source>
        <dbReference type="ARBA" id="ARBA00004999"/>
    </source>
</evidence>
<evidence type="ECO:0000256" key="3">
    <source>
        <dbReference type="ARBA" id="ARBA00022737"/>
    </source>
</evidence>
<organism evidence="5 6">
    <name type="scientific">Paraburkholderia diazotrophica</name>
    <dbReference type="NCBI Taxonomy" id="667676"/>
    <lineage>
        <taxon>Bacteria</taxon>
        <taxon>Pseudomonadati</taxon>
        <taxon>Pseudomonadota</taxon>
        <taxon>Betaproteobacteria</taxon>
        <taxon>Burkholderiales</taxon>
        <taxon>Burkholderiaceae</taxon>
        <taxon>Paraburkholderia</taxon>
    </lineage>
</organism>